<comment type="cofactor">
    <cofactor evidence="1">
        <name>pantetheine 4'-phosphate</name>
        <dbReference type="ChEBI" id="CHEBI:47942"/>
    </cofactor>
</comment>
<dbReference type="FunFam" id="3.40.50.980:FF:000002">
    <property type="entry name" value="Enterobactin synthetase component F"/>
    <property type="match status" value="1"/>
</dbReference>
<dbReference type="InterPro" id="IPR001242">
    <property type="entry name" value="Condensation_dom"/>
</dbReference>
<dbReference type="InterPro" id="IPR010071">
    <property type="entry name" value="AA_adenyl_dom"/>
</dbReference>
<sequence length="1296" mass="142748">MTQRLPLVAAQPGIWMAEKLSTLPSAWSVAHYVELTGELDALLLAKAVVAGLEQADTLRMQFSEDNGEVWQWVDPALTFAQPEIIDLREKSNPHEAARALMQADLQQDIRADGNKPLVFHQLLQVGDKRWYWYQRYHHLLVDGFSFPAITRQIAAIYRAWLDGESTPDSPFTPFAEVVEEYQQYRQSDAWQRDGAFWREQRKQLPPPASLSNNPLPGRSASADIIRMKLTAPEGAFRRLAARMPDVQRADLALALVALWLGRLCSRMDYAAGFIFMRRMGSAALTSTGPVLNVLPFGVRLDAAESLPALAQRLAGQLKKMRRHQRYDAEQIVRDSGRAAGAEPLFGPVLNVKIFDYHLNIPGVQAQTHTLATGPVNDLELALFPDENGGLSIEILANKQRYDAETLAQHASRLIGLIEQFADNPSLCCGDAGMLLPTEHERLAKINDTTVEIPFTTLSALVTQQADKTPDAPALADARYQFSYREMRQQVVALASLLRERGVRPSDSVAVALPRSVFLTLALHGIVEAGAAWLPLDTGYPDDRLRMMLEDAKPKLLIATEEQLARFSDIPGLESLCYDSPLPAEDAAPLALSQPNHTAYIIFTSGSTGRPKGVMVGQTAIVNRLLWMQNHYPLTADDVVAQKTPCSFDVSVWEFFWPFIAGAKLVMAEPEAHRDPLAMQQFFARYGVTTTHFVPSMLAAFVASLTPETAWESCASLKRVFCSGEALPADLCREWEQLTHAPLHNLYGPTEAAVDVSWYPAWGEDLAAVTGNSVPIGYPVWNTGLRILDAMMRPVPFGVAGDLYLTGIQLAQGYLGRPDLTASRFIADPFNVGERMYRTGDVARWLENGAVEYLGRSDDQLKIRGQRIELGEIDRVMQQLPDVEHAVAHACVFNQAAATGGDARQLVGYLVSQSGLPLDTTVLRERLREKLPAHMVPTVLLQLAELPLSANGKLDRKALPMPQLTSRVSGRAPRAGTETTIAQSFAALLDCEVNDVEADFFALGGHSLLAMKLAAQLSHIFERQVTPGQIMVASTVEQLSALLESNDDEQSQRLGFETLLPLRESHGPTLFCFHPASGFAWQFSVLSRYLSPQWSIMGIQSPRPDGPMQTAENLDSVCEHHLATLLSQQPHGPYYLLGYSLGGTLAQGIAARLHARGETVAFLGLLDTWPPETQNWQEKEANGLDPAVLAEIEREREAFLAAQQGNASEALFNAIEGNYADAVRLLTTAHSVPFAGHATLFVAERTLVPGVSPERSWAPWISSLDVYRHDCAHVDIISPVSFEVIGPIINTLINKSV</sequence>
<dbReference type="Gene3D" id="3.40.50.1820">
    <property type="entry name" value="alpha/beta hydrolase"/>
    <property type="match status" value="1"/>
</dbReference>
<dbReference type="SUPFAM" id="SSF47336">
    <property type="entry name" value="ACP-like"/>
    <property type="match status" value="1"/>
</dbReference>
<dbReference type="SUPFAM" id="SSF53474">
    <property type="entry name" value="alpha/beta-Hydrolases"/>
    <property type="match status" value="1"/>
</dbReference>
<keyword evidence="6" id="KW-0808">Transferase</keyword>
<dbReference type="Gene3D" id="3.30.559.30">
    <property type="entry name" value="Nonribosomal peptide synthetase, condensation domain"/>
    <property type="match status" value="1"/>
</dbReference>
<dbReference type="CDD" id="cd17646">
    <property type="entry name" value="A_NRPS_AB3403-like"/>
    <property type="match status" value="1"/>
</dbReference>
<evidence type="ECO:0000256" key="4">
    <source>
        <dbReference type="ARBA" id="ARBA00022598"/>
    </source>
</evidence>
<dbReference type="PROSITE" id="PS50075">
    <property type="entry name" value="CARRIER"/>
    <property type="match status" value="1"/>
</dbReference>
<dbReference type="InterPro" id="IPR009081">
    <property type="entry name" value="PP-bd_ACP"/>
</dbReference>
<keyword evidence="6" id="KW-0548">Nucleotidyltransferase</keyword>
<accession>A0A212I5Q1</accession>
<dbReference type="PROSITE" id="PS00455">
    <property type="entry name" value="AMP_BINDING"/>
    <property type="match status" value="1"/>
</dbReference>
<dbReference type="InterPro" id="IPR045851">
    <property type="entry name" value="AMP-bd_C_sf"/>
</dbReference>
<dbReference type="InterPro" id="IPR001031">
    <property type="entry name" value="Thioesterase"/>
</dbReference>
<feature type="domain" description="Carrier" evidence="5">
    <location>
        <begin position="971"/>
        <end position="1046"/>
    </location>
</feature>
<dbReference type="RefSeq" id="WP_046669848.1">
    <property type="nucleotide sequence ID" value="NZ_LT598669.1"/>
</dbReference>
<evidence type="ECO:0000256" key="2">
    <source>
        <dbReference type="ARBA" id="ARBA00022450"/>
    </source>
</evidence>
<evidence type="ECO:0000259" key="5">
    <source>
        <dbReference type="PROSITE" id="PS50075"/>
    </source>
</evidence>
<dbReference type="SMART" id="SM00824">
    <property type="entry name" value="PKS_TE"/>
    <property type="match status" value="1"/>
</dbReference>
<organism evidence="6">
    <name type="scientific">uncultured Citrobacter sp</name>
    <dbReference type="NCBI Taxonomy" id="200446"/>
    <lineage>
        <taxon>Bacteria</taxon>
        <taxon>Pseudomonadati</taxon>
        <taxon>Pseudomonadota</taxon>
        <taxon>Gammaproteobacteria</taxon>
        <taxon>Enterobacterales</taxon>
        <taxon>Enterobacteriaceae</taxon>
        <taxon>Citrobacter</taxon>
        <taxon>environmental samples</taxon>
    </lineage>
</organism>
<dbReference type="PANTHER" id="PTHR45527:SF1">
    <property type="entry name" value="FATTY ACID SYNTHASE"/>
    <property type="match status" value="1"/>
</dbReference>
<dbReference type="InterPro" id="IPR000873">
    <property type="entry name" value="AMP-dep_synth/lig_dom"/>
</dbReference>
<dbReference type="EC" id="2.7.7.-" evidence="6"/>
<dbReference type="Gene3D" id="3.30.300.30">
    <property type="match status" value="1"/>
</dbReference>
<dbReference type="PROSITE" id="PS00012">
    <property type="entry name" value="PHOSPHOPANTETHEINE"/>
    <property type="match status" value="1"/>
</dbReference>
<dbReference type="FunFam" id="3.30.300.30:FF:000010">
    <property type="entry name" value="Enterobactin synthetase component F"/>
    <property type="match status" value="1"/>
</dbReference>
<protein>
    <submittedName>
        <fullName evidence="6">Enterobactin synthase multienzyme complex component, ATP-dependent</fullName>
        <ecNumber evidence="6">2.7.7.-</ecNumber>
    </submittedName>
</protein>
<evidence type="ECO:0000313" key="7">
    <source>
        <dbReference type="EMBL" id="SBV65551.1"/>
    </source>
</evidence>
<dbReference type="FunFam" id="3.40.50.12780:FF:000012">
    <property type="entry name" value="Non-ribosomal peptide synthetase"/>
    <property type="match status" value="1"/>
</dbReference>
<dbReference type="Pfam" id="PF00550">
    <property type="entry name" value="PP-binding"/>
    <property type="match status" value="1"/>
</dbReference>
<dbReference type="Pfam" id="PF00501">
    <property type="entry name" value="AMP-binding"/>
    <property type="match status" value="1"/>
</dbReference>
<name>A0A212I5Q1_9ENTR</name>
<dbReference type="Gene3D" id="2.30.38.10">
    <property type="entry name" value="Luciferase, Domain 3"/>
    <property type="match status" value="1"/>
</dbReference>
<dbReference type="GO" id="GO:0043041">
    <property type="term" value="P:amino acid activation for nonribosomal peptide biosynthetic process"/>
    <property type="evidence" value="ECO:0007669"/>
    <property type="project" value="TreeGrafter"/>
</dbReference>
<dbReference type="InterPro" id="IPR006162">
    <property type="entry name" value="Ppantetheine_attach_site"/>
</dbReference>
<dbReference type="GO" id="GO:0005829">
    <property type="term" value="C:cytosol"/>
    <property type="evidence" value="ECO:0007669"/>
    <property type="project" value="TreeGrafter"/>
</dbReference>
<dbReference type="Gene3D" id="3.30.559.10">
    <property type="entry name" value="Chloramphenicol acetyltransferase-like domain"/>
    <property type="match status" value="1"/>
</dbReference>
<dbReference type="NCBIfam" id="NF007605">
    <property type="entry name" value="PRK10252.1"/>
    <property type="match status" value="1"/>
</dbReference>
<dbReference type="InterPro" id="IPR023213">
    <property type="entry name" value="CAT-like_dom_sf"/>
</dbReference>
<dbReference type="Gene3D" id="3.40.50.980">
    <property type="match status" value="2"/>
</dbReference>
<keyword evidence="3" id="KW-0597">Phosphoprotein</keyword>
<dbReference type="InterPro" id="IPR020802">
    <property type="entry name" value="TesA-like"/>
</dbReference>
<dbReference type="EMBL" id="FLUB01000018">
    <property type="protein sequence ID" value="SBV65551.1"/>
    <property type="molecule type" value="Genomic_DNA"/>
</dbReference>
<dbReference type="GO" id="GO:0009366">
    <property type="term" value="C:enterobactin synthetase complex"/>
    <property type="evidence" value="ECO:0007669"/>
    <property type="project" value="TreeGrafter"/>
</dbReference>
<dbReference type="GO" id="GO:0031177">
    <property type="term" value="F:phosphopantetheine binding"/>
    <property type="evidence" value="ECO:0007669"/>
    <property type="project" value="TreeGrafter"/>
</dbReference>
<evidence type="ECO:0000256" key="3">
    <source>
        <dbReference type="ARBA" id="ARBA00022553"/>
    </source>
</evidence>
<dbReference type="PANTHER" id="PTHR45527">
    <property type="entry name" value="NONRIBOSOMAL PEPTIDE SYNTHETASE"/>
    <property type="match status" value="1"/>
</dbReference>
<dbReference type="GO" id="GO:0016779">
    <property type="term" value="F:nucleotidyltransferase activity"/>
    <property type="evidence" value="ECO:0007669"/>
    <property type="project" value="UniProtKB-KW"/>
</dbReference>
<dbReference type="GO" id="GO:0009239">
    <property type="term" value="P:enterobactin biosynthetic process"/>
    <property type="evidence" value="ECO:0007669"/>
    <property type="project" value="TreeGrafter"/>
</dbReference>
<dbReference type="Pfam" id="PF00975">
    <property type="entry name" value="Thioesterase"/>
    <property type="match status" value="1"/>
</dbReference>
<dbReference type="InterPro" id="IPR020845">
    <property type="entry name" value="AMP-binding_CS"/>
</dbReference>
<keyword evidence="2" id="KW-0596">Phosphopantetheine</keyword>
<reference evidence="6" key="1">
    <citation type="submission" date="2016-04" db="EMBL/GenBank/DDBJ databases">
        <authorList>
            <person name="Evans L.H."/>
            <person name="Alamgir A."/>
            <person name="Owens N."/>
            <person name="Weber N.D."/>
            <person name="Virtaneva K."/>
            <person name="Barbian K."/>
            <person name="Babar A."/>
            <person name="Rosenke K."/>
        </authorList>
    </citation>
    <scope>NUCLEOTIDE SEQUENCE</scope>
    <source>
        <strain evidence="6">86-2</strain>
        <strain evidence="7">92-3</strain>
    </source>
</reference>
<dbReference type="Pfam" id="PF00668">
    <property type="entry name" value="Condensation"/>
    <property type="match status" value="1"/>
</dbReference>
<evidence type="ECO:0000313" key="6">
    <source>
        <dbReference type="EMBL" id="SBV62142.1"/>
    </source>
</evidence>
<dbReference type="GO" id="GO:0047527">
    <property type="term" value="F:2,3-dihydroxybenzoate-serine ligase activity"/>
    <property type="evidence" value="ECO:0007669"/>
    <property type="project" value="TreeGrafter"/>
</dbReference>
<dbReference type="InterPro" id="IPR029058">
    <property type="entry name" value="AB_hydrolase_fold"/>
</dbReference>
<dbReference type="NCBIfam" id="TIGR01733">
    <property type="entry name" value="AA-adenyl-dom"/>
    <property type="match status" value="1"/>
</dbReference>
<dbReference type="FunFam" id="2.30.38.10:FF:000002">
    <property type="entry name" value="Enterobactin synthase component F"/>
    <property type="match status" value="1"/>
</dbReference>
<keyword evidence="4" id="KW-0436">Ligase</keyword>
<proteinExistence type="predicted"/>
<dbReference type="InterPro" id="IPR036736">
    <property type="entry name" value="ACP-like_sf"/>
</dbReference>
<dbReference type="EMBL" id="FLUA01000017">
    <property type="protein sequence ID" value="SBV62142.1"/>
    <property type="molecule type" value="Genomic_DNA"/>
</dbReference>
<evidence type="ECO:0000256" key="1">
    <source>
        <dbReference type="ARBA" id="ARBA00001957"/>
    </source>
</evidence>
<dbReference type="SUPFAM" id="SSF56801">
    <property type="entry name" value="Acetyl-CoA synthetase-like"/>
    <property type="match status" value="1"/>
</dbReference>
<gene>
    <name evidence="6" type="primary">entF</name>
    <name evidence="6" type="ORF">KL86CIT2_200142</name>
    <name evidence="7" type="ORF">KM92CIT3_60454</name>
</gene>
<dbReference type="SUPFAM" id="SSF52777">
    <property type="entry name" value="CoA-dependent acyltransferases"/>
    <property type="match status" value="2"/>
</dbReference>